<dbReference type="STRING" id="5364.A0A5C3MJ15"/>
<dbReference type="AlphaFoldDB" id="A0A5C3MJ15"/>
<evidence type="ECO:0000313" key="2">
    <source>
        <dbReference type="EMBL" id="TFK45389.1"/>
    </source>
</evidence>
<dbReference type="OrthoDB" id="416253at2759"/>
<feature type="domain" description="NADP-dependent oxidoreductase" evidence="1">
    <location>
        <begin position="44"/>
        <end position="217"/>
    </location>
</feature>
<sequence length="270" mass="30556">FDSVWHYKTEGPLVKVVRESGVPREQIFCTLKSFDSDHGYGSTLEAVQDYYLDLFLIHSPHLGKTRHLQMYKVLLRAKKEGKLKSAGVKLVLLKHFEEVRDAGLKLLAVNQIELHPFCQQKSIVDYCRANGIAVRTFSLLVRGKLDNPAITSVSSNLFSFTTIKTPAQIATRWNFRAQTDSATVYCRFVPLLRCVVANAEVFDYEITEENMKNLDALDKGMADAIACNPVDAAEDIGGVPTNYMELWAWRTQGTRLYGRSSRAYSCIQEY</sequence>
<dbReference type="EMBL" id="ML213545">
    <property type="protein sequence ID" value="TFK45389.1"/>
    <property type="molecule type" value="Genomic_DNA"/>
</dbReference>
<dbReference type="PRINTS" id="PR00069">
    <property type="entry name" value="ALDKETRDTASE"/>
</dbReference>
<dbReference type="InterPro" id="IPR020471">
    <property type="entry name" value="AKR"/>
</dbReference>
<dbReference type="PANTHER" id="PTHR43827:SF13">
    <property type="entry name" value="ALDO_KETO REDUCTASE FAMILY PROTEIN"/>
    <property type="match status" value="1"/>
</dbReference>
<dbReference type="Pfam" id="PF00248">
    <property type="entry name" value="Aldo_ket_red"/>
    <property type="match status" value="1"/>
</dbReference>
<name>A0A5C3MJ15_9AGAM</name>
<dbReference type="Proteomes" id="UP000305948">
    <property type="component" value="Unassembled WGS sequence"/>
</dbReference>
<proteinExistence type="predicted"/>
<keyword evidence="3" id="KW-1185">Reference proteome</keyword>
<dbReference type="InterPro" id="IPR023210">
    <property type="entry name" value="NADP_OxRdtase_dom"/>
</dbReference>
<dbReference type="SUPFAM" id="SSF51430">
    <property type="entry name" value="NAD(P)-linked oxidoreductase"/>
    <property type="match status" value="1"/>
</dbReference>
<dbReference type="Gene3D" id="3.20.20.100">
    <property type="entry name" value="NADP-dependent oxidoreductase domain"/>
    <property type="match status" value="1"/>
</dbReference>
<dbReference type="PANTHER" id="PTHR43827">
    <property type="entry name" value="2,5-DIKETO-D-GLUCONIC ACID REDUCTASE"/>
    <property type="match status" value="1"/>
</dbReference>
<gene>
    <name evidence="2" type="ORF">OE88DRAFT_1639978</name>
</gene>
<evidence type="ECO:0000259" key="1">
    <source>
        <dbReference type="Pfam" id="PF00248"/>
    </source>
</evidence>
<dbReference type="GO" id="GO:0016491">
    <property type="term" value="F:oxidoreductase activity"/>
    <property type="evidence" value="ECO:0007669"/>
    <property type="project" value="InterPro"/>
</dbReference>
<protein>
    <submittedName>
        <fullName evidence="2">Aldo/keto reductase</fullName>
    </submittedName>
</protein>
<accession>A0A5C3MJ15</accession>
<organism evidence="2 3">
    <name type="scientific">Heliocybe sulcata</name>
    <dbReference type="NCBI Taxonomy" id="5364"/>
    <lineage>
        <taxon>Eukaryota</taxon>
        <taxon>Fungi</taxon>
        <taxon>Dikarya</taxon>
        <taxon>Basidiomycota</taxon>
        <taxon>Agaricomycotina</taxon>
        <taxon>Agaricomycetes</taxon>
        <taxon>Gloeophyllales</taxon>
        <taxon>Gloeophyllaceae</taxon>
        <taxon>Heliocybe</taxon>
    </lineage>
</organism>
<feature type="non-terminal residue" evidence="2">
    <location>
        <position position="1"/>
    </location>
</feature>
<dbReference type="InterPro" id="IPR036812">
    <property type="entry name" value="NAD(P)_OxRdtase_dom_sf"/>
</dbReference>
<reference evidence="2 3" key="1">
    <citation type="journal article" date="2019" name="Nat. Ecol. Evol.">
        <title>Megaphylogeny resolves global patterns of mushroom evolution.</title>
        <authorList>
            <person name="Varga T."/>
            <person name="Krizsan K."/>
            <person name="Foldi C."/>
            <person name="Dima B."/>
            <person name="Sanchez-Garcia M."/>
            <person name="Sanchez-Ramirez S."/>
            <person name="Szollosi G.J."/>
            <person name="Szarkandi J.G."/>
            <person name="Papp V."/>
            <person name="Albert L."/>
            <person name="Andreopoulos W."/>
            <person name="Angelini C."/>
            <person name="Antonin V."/>
            <person name="Barry K.W."/>
            <person name="Bougher N.L."/>
            <person name="Buchanan P."/>
            <person name="Buyck B."/>
            <person name="Bense V."/>
            <person name="Catcheside P."/>
            <person name="Chovatia M."/>
            <person name="Cooper J."/>
            <person name="Damon W."/>
            <person name="Desjardin D."/>
            <person name="Finy P."/>
            <person name="Geml J."/>
            <person name="Haridas S."/>
            <person name="Hughes K."/>
            <person name="Justo A."/>
            <person name="Karasinski D."/>
            <person name="Kautmanova I."/>
            <person name="Kiss B."/>
            <person name="Kocsube S."/>
            <person name="Kotiranta H."/>
            <person name="LaButti K.M."/>
            <person name="Lechner B.E."/>
            <person name="Liimatainen K."/>
            <person name="Lipzen A."/>
            <person name="Lukacs Z."/>
            <person name="Mihaltcheva S."/>
            <person name="Morgado L.N."/>
            <person name="Niskanen T."/>
            <person name="Noordeloos M.E."/>
            <person name="Ohm R.A."/>
            <person name="Ortiz-Santana B."/>
            <person name="Ovrebo C."/>
            <person name="Racz N."/>
            <person name="Riley R."/>
            <person name="Savchenko A."/>
            <person name="Shiryaev A."/>
            <person name="Soop K."/>
            <person name="Spirin V."/>
            <person name="Szebenyi C."/>
            <person name="Tomsovsky M."/>
            <person name="Tulloss R.E."/>
            <person name="Uehling J."/>
            <person name="Grigoriev I.V."/>
            <person name="Vagvolgyi C."/>
            <person name="Papp T."/>
            <person name="Martin F.M."/>
            <person name="Miettinen O."/>
            <person name="Hibbett D.S."/>
            <person name="Nagy L.G."/>
        </authorList>
    </citation>
    <scope>NUCLEOTIDE SEQUENCE [LARGE SCALE GENOMIC DNA]</scope>
    <source>
        <strain evidence="2 3">OMC1185</strain>
    </source>
</reference>
<dbReference type="CDD" id="cd19071">
    <property type="entry name" value="AKR_AKR1-5-like"/>
    <property type="match status" value="1"/>
</dbReference>
<evidence type="ECO:0000313" key="3">
    <source>
        <dbReference type="Proteomes" id="UP000305948"/>
    </source>
</evidence>